<keyword evidence="7" id="KW-0547">Nucleotide-binding</keyword>
<accession>A0A8J1T7D1</accession>
<dbReference type="GO" id="GO:0006641">
    <property type="term" value="P:triglyceride metabolic process"/>
    <property type="evidence" value="ECO:0007669"/>
    <property type="project" value="TreeGrafter"/>
</dbReference>
<evidence type="ECO:0000256" key="6">
    <source>
        <dbReference type="ARBA" id="ARBA00022679"/>
    </source>
</evidence>
<comment type="pathway">
    <text evidence="2">Polyol metabolism; glycerol degradation via glycerol kinase pathway; sn-glycerol 3-phosphate from glycerol: step 1/1.</text>
</comment>
<comment type="subcellular location">
    <subcellularLocation>
        <location evidence="1">Cytoplasm</location>
    </subcellularLocation>
</comment>
<evidence type="ECO:0000256" key="10">
    <source>
        <dbReference type="ARBA" id="ARBA00022840"/>
    </source>
</evidence>
<comment type="caution">
    <text evidence="15">The sequence shown here is derived from an EMBL/GenBank/DDBJ whole genome shotgun (WGS) entry which is preliminary data.</text>
</comment>
<evidence type="ECO:0000256" key="5">
    <source>
        <dbReference type="ARBA" id="ARBA00022490"/>
    </source>
</evidence>
<keyword evidence="6 14" id="KW-0808">Transferase</keyword>
<dbReference type="PANTHER" id="PTHR10196">
    <property type="entry name" value="SUGAR KINASE"/>
    <property type="match status" value="1"/>
</dbReference>
<evidence type="ECO:0000256" key="12">
    <source>
        <dbReference type="ARBA" id="ARBA00045165"/>
    </source>
</evidence>
<evidence type="ECO:0000256" key="4">
    <source>
        <dbReference type="ARBA" id="ARBA00012099"/>
    </source>
</evidence>
<dbReference type="PROSITE" id="PS00445">
    <property type="entry name" value="FGGY_KINASES_2"/>
    <property type="match status" value="1"/>
</dbReference>
<dbReference type="UniPathway" id="UPA00618">
    <property type="reaction ID" value="UER00672"/>
</dbReference>
<dbReference type="Proteomes" id="UP000749559">
    <property type="component" value="Unassembled WGS sequence"/>
</dbReference>
<dbReference type="GO" id="GO:0004370">
    <property type="term" value="F:glycerol kinase activity"/>
    <property type="evidence" value="ECO:0007669"/>
    <property type="project" value="UniProtKB-EC"/>
</dbReference>
<evidence type="ECO:0000313" key="15">
    <source>
        <dbReference type="EMBL" id="CAH1783633.1"/>
    </source>
</evidence>
<dbReference type="GO" id="GO:0005739">
    <property type="term" value="C:mitochondrion"/>
    <property type="evidence" value="ECO:0007669"/>
    <property type="project" value="TreeGrafter"/>
</dbReference>
<dbReference type="Pfam" id="PF00370">
    <property type="entry name" value="FGGY_N"/>
    <property type="match status" value="1"/>
</dbReference>
<sequence>MTQDNYYTSKMDIAGSHNKTYIIALDIGTTTLRAHVYDTQTNIVGAGSKKIELLYPKTGWVEMDPGVLWQQVQDVIKEAIAAANLKVSDIACMGITTQRGTFITWDRDSHKPFHNFITWQDLRGSDYVKQWNESITLKSFNAGAKLLHGVSRQKRFLAAAVLKFQAMQVSMRLLWVLNNNLEMRRRLNEQRVQFGTLDTWLLWKFTEEKLWCTEISCASSTGMFDPFVVEWSNIVNMLLGIPLHMLPPIKDTCTEFCRISKGIFGAEIPITSVIADQQGAMFGQCCFNVGDVKCTLGTGTFLDLNTGNKPHASIAGLYPIVGWKIGNEIVYIAEGRASDTGPAIDWLRSIDMYDDLNELSRVAESVPDSGGVYFVNSFNGLQAPINDDKACSGILGLNPSTSKAQIVRALLENISFRFKLLYETALTETRIPLSHIRADGGVSNNDFIMQLIADITNQSIERPCHTDMTSLGAAFLAGLTIGIWKDKEELLALRVVGKKFRANNNRWHQYKTVIQDWERAMKRCMFWYKEDK</sequence>
<evidence type="ECO:0000256" key="13">
    <source>
        <dbReference type="ARBA" id="ARBA00047192"/>
    </source>
</evidence>
<dbReference type="InterPro" id="IPR018483">
    <property type="entry name" value="Carb_kinase_FGGY_CS"/>
</dbReference>
<name>A0A8J1T7D1_OWEFU</name>
<evidence type="ECO:0000256" key="11">
    <source>
        <dbReference type="ARBA" id="ARBA00033026"/>
    </source>
</evidence>
<dbReference type="EMBL" id="CAIIXF020000005">
    <property type="protein sequence ID" value="CAH1783633.1"/>
    <property type="molecule type" value="Genomic_DNA"/>
</dbReference>
<dbReference type="InterPro" id="IPR037444">
    <property type="entry name" value="GK5"/>
</dbReference>
<keyword evidence="16" id="KW-1185">Reference proteome</keyword>
<reference evidence="15" key="1">
    <citation type="submission" date="2022-03" db="EMBL/GenBank/DDBJ databases">
        <authorList>
            <person name="Martin C."/>
        </authorList>
    </citation>
    <scope>NUCLEOTIDE SEQUENCE</scope>
</reference>
<dbReference type="EC" id="2.7.1.30" evidence="4"/>
<dbReference type="InterPro" id="IPR018484">
    <property type="entry name" value="FGGY_N"/>
</dbReference>
<dbReference type="PANTHER" id="PTHR10196:SF68">
    <property type="entry name" value="GLYCEROL KINASE 5-RELATED"/>
    <property type="match status" value="1"/>
</dbReference>
<dbReference type="SUPFAM" id="SSF53067">
    <property type="entry name" value="Actin-like ATPase domain"/>
    <property type="match status" value="2"/>
</dbReference>
<dbReference type="CDD" id="cd07793">
    <property type="entry name" value="ASKHA_NBD_FGGY_GK5-like"/>
    <property type="match status" value="1"/>
</dbReference>
<evidence type="ECO:0000256" key="2">
    <source>
        <dbReference type="ARBA" id="ARBA00005190"/>
    </source>
</evidence>
<dbReference type="AlphaFoldDB" id="A0A8J1T7D1"/>
<evidence type="ECO:0000256" key="7">
    <source>
        <dbReference type="ARBA" id="ARBA00022741"/>
    </source>
</evidence>
<dbReference type="GO" id="GO:0019563">
    <property type="term" value="P:glycerol catabolic process"/>
    <property type="evidence" value="ECO:0007669"/>
    <property type="project" value="UniProtKB-UniPathway"/>
</dbReference>
<dbReference type="Pfam" id="PF02782">
    <property type="entry name" value="FGGY_C"/>
    <property type="match status" value="1"/>
</dbReference>
<dbReference type="InterPro" id="IPR043129">
    <property type="entry name" value="ATPase_NBD"/>
</dbReference>
<comment type="function">
    <text evidence="12">Skin-specific kinase that plays a key role in glycerol metabolism, catalyzing its phosphorylation to produce sn-glycerol 3-phosphate. Involved in skin-specific regulation of sterol regulatory element-binding protein (SREBP) processing and lipid biosynthesis.</text>
</comment>
<keyword evidence="9" id="KW-0319">Glycerol metabolism</keyword>
<keyword evidence="10" id="KW-0067">ATP-binding</keyword>
<evidence type="ECO:0000313" key="16">
    <source>
        <dbReference type="Proteomes" id="UP000749559"/>
    </source>
</evidence>
<dbReference type="Gene3D" id="3.30.420.40">
    <property type="match status" value="2"/>
</dbReference>
<dbReference type="PIRSF" id="PIRSF000538">
    <property type="entry name" value="GlpK"/>
    <property type="match status" value="1"/>
</dbReference>
<evidence type="ECO:0000256" key="9">
    <source>
        <dbReference type="ARBA" id="ARBA00022798"/>
    </source>
</evidence>
<gene>
    <name evidence="15" type="ORF">OFUS_LOCUS9956</name>
</gene>
<keyword evidence="5" id="KW-0963">Cytoplasm</keyword>
<keyword evidence="8 14" id="KW-0418">Kinase</keyword>
<comment type="similarity">
    <text evidence="3 14">Belongs to the FGGY kinase family.</text>
</comment>
<evidence type="ECO:0000256" key="14">
    <source>
        <dbReference type="RuleBase" id="RU003733"/>
    </source>
</evidence>
<dbReference type="OrthoDB" id="6278781at2759"/>
<evidence type="ECO:0000256" key="1">
    <source>
        <dbReference type="ARBA" id="ARBA00004496"/>
    </source>
</evidence>
<dbReference type="FunFam" id="3.30.420.40:FF:000102">
    <property type="entry name" value="Putative glycerol kinase 5"/>
    <property type="match status" value="1"/>
</dbReference>
<proteinExistence type="inferred from homology"/>
<dbReference type="GO" id="GO:0046167">
    <property type="term" value="P:glycerol-3-phosphate biosynthetic process"/>
    <property type="evidence" value="ECO:0007669"/>
    <property type="project" value="TreeGrafter"/>
</dbReference>
<dbReference type="FunFam" id="3.30.420.40:FF:000104">
    <property type="entry name" value="putative glycerol kinase 5"/>
    <property type="match status" value="1"/>
</dbReference>
<dbReference type="InterPro" id="IPR000577">
    <property type="entry name" value="Carb_kinase_FGGY"/>
</dbReference>
<dbReference type="GO" id="GO:0005524">
    <property type="term" value="F:ATP binding"/>
    <property type="evidence" value="ECO:0007669"/>
    <property type="project" value="UniProtKB-KW"/>
</dbReference>
<evidence type="ECO:0000256" key="8">
    <source>
        <dbReference type="ARBA" id="ARBA00022777"/>
    </source>
</evidence>
<organism evidence="15 16">
    <name type="scientific">Owenia fusiformis</name>
    <name type="common">Polychaete worm</name>
    <dbReference type="NCBI Taxonomy" id="6347"/>
    <lineage>
        <taxon>Eukaryota</taxon>
        <taxon>Metazoa</taxon>
        <taxon>Spiralia</taxon>
        <taxon>Lophotrochozoa</taxon>
        <taxon>Annelida</taxon>
        <taxon>Polychaeta</taxon>
        <taxon>Sedentaria</taxon>
        <taxon>Canalipalpata</taxon>
        <taxon>Sabellida</taxon>
        <taxon>Oweniida</taxon>
        <taxon>Oweniidae</taxon>
        <taxon>Owenia</taxon>
    </lineage>
</organism>
<dbReference type="InterPro" id="IPR018485">
    <property type="entry name" value="FGGY_C"/>
</dbReference>
<evidence type="ECO:0000256" key="3">
    <source>
        <dbReference type="ARBA" id="ARBA00009156"/>
    </source>
</evidence>
<protein>
    <recommendedName>
        <fullName evidence="13">Glycerol kinase 5</fullName>
        <ecNumber evidence="4">2.7.1.30</ecNumber>
    </recommendedName>
    <alternativeName>
        <fullName evidence="11">ATP:glycerol 3-phosphotransferase 5</fullName>
    </alternativeName>
</protein>